<feature type="chain" id="PRO_5043593714" evidence="1">
    <location>
        <begin position="23"/>
        <end position="180"/>
    </location>
</feature>
<dbReference type="RefSeq" id="WP_348945570.1">
    <property type="nucleotide sequence ID" value="NZ_CP157355.1"/>
</dbReference>
<evidence type="ECO:0000313" key="2">
    <source>
        <dbReference type="EMBL" id="XBM01266.1"/>
    </source>
</evidence>
<proteinExistence type="predicted"/>
<gene>
    <name evidence="2" type="ORF">ABHF33_02960</name>
</gene>
<accession>A0AAU7FAS8</accession>
<dbReference type="Gene3D" id="3.90.280.10">
    <property type="entry name" value="PEBP-like"/>
    <property type="match status" value="1"/>
</dbReference>
<dbReference type="KEGG" id="cmav:ABHF33_02960"/>
<dbReference type="PANTHER" id="PTHR30289">
    <property type="entry name" value="UNCHARACTERIZED PROTEIN YBCL-RELATED"/>
    <property type="match status" value="1"/>
</dbReference>
<dbReference type="InterPro" id="IPR036610">
    <property type="entry name" value="PEBP-like_sf"/>
</dbReference>
<dbReference type="EMBL" id="CP157355">
    <property type="protein sequence ID" value="XBM01266.1"/>
    <property type="molecule type" value="Genomic_DNA"/>
</dbReference>
<keyword evidence="2" id="KW-0649">Protein kinase inhibitor</keyword>
<dbReference type="AlphaFoldDB" id="A0AAU7FAS8"/>
<sequence>MKRIATLLATMATTFCAASALAADFQLGSTELKANQPMSKQQEFAGFGCNGGNQSPQLHWQNAPAGTKSFAITVYDPDAPTGSGWWHWGVVNIPASVSAVAAGSVPAGAVQTRTDYGTAGYGGACPPVGDKAHRYIHTVWALNVEQLPLDANASGALVGYMLNAHQLGKAQLITTYQRSK</sequence>
<dbReference type="PANTHER" id="PTHR30289:SF1">
    <property type="entry name" value="PEBP (PHOSPHATIDYLETHANOLAMINE-BINDING PROTEIN) FAMILY PROTEIN"/>
    <property type="match status" value="1"/>
</dbReference>
<organism evidence="2">
    <name type="scientific">Chitinibacter mangrovi</name>
    <dbReference type="NCBI Taxonomy" id="3153927"/>
    <lineage>
        <taxon>Bacteria</taxon>
        <taxon>Pseudomonadati</taxon>
        <taxon>Pseudomonadota</taxon>
        <taxon>Betaproteobacteria</taxon>
        <taxon>Neisseriales</taxon>
        <taxon>Chitinibacteraceae</taxon>
        <taxon>Chitinibacter</taxon>
    </lineage>
</organism>
<dbReference type="Pfam" id="PF01161">
    <property type="entry name" value="PBP"/>
    <property type="match status" value="1"/>
</dbReference>
<evidence type="ECO:0000256" key="1">
    <source>
        <dbReference type="SAM" id="SignalP"/>
    </source>
</evidence>
<feature type="signal peptide" evidence="1">
    <location>
        <begin position="1"/>
        <end position="22"/>
    </location>
</feature>
<keyword evidence="1" id="KW-0732">Signal</keyword>
<dbReference type="InterPro" id="IPR008914">
    <property type="entry name" value="PEBP"/>
</dbReference>
<dbReference type="NCBIfam" id="TIGR00481">
    <property type="entry name" value="YbhB/YbcL family Raf kinase inhibitor-like protein"/>
    <property type="match status" value="1"/>
</dbReference>
<reference evidence="2" key="1">
    <citation type="submission" date="2024-05" db="EMBL/GenBank/DDBJ databases">
        <authorList>
            <person name="Yang L."/>
            <person name="Pan L."/>
        </authorList>
    </citation>
    <scope>NUCLEOTIDE SEQUENCE</scope>
    <source>
        <strain evidence="2">FCG-7</strain>
    </source>
</reference>
<dbReference type="GO" id="GO:0004860">
    <property type="term" value="F:protein kinase inhibitor activity"/>
    <property type="evidence" value="ECO:0007669"/>
    <property type="project" value="UniProtKB-KW"/>
</dbReference>
<name>A0AAU7FAS8_9NEIS</name>
<dbReference type="InterPro" id="IPR005247">
    <property type="entry name" value="YbhB_YbcL/LppC-like"/>
</dbReference>
<protein>
    <submittedName>
        <fullName evidence="2">YbhB/YbcL family Raf kinase inhibitor-like protein</fullName>
    </submittedName>
</protein>
<dbReference type="CDD" id="cd00865">
    <property type="entry name" value="PEBP_bact_arch"/>
    <property type="match status" value="1"/>
</dbReference>
<dbReference type="SUPFAM" id="SSF49777">
    <property type="entry name" value="PEBP-like"/>
    <property type="match status" value="1"/>
</dbReference>